<dbReference type="GO" id="GO:0006508">
    <property type="term" value="P:proteolysis"/>
    <property type="evidence" value="ECO:0007669"/>
    <property type="project" value="UniProtKB-KW"/>
</dbReference>
<dbReference type="Gene3D" id="2.60.120.260">
    <property type="entry name" value="Galactose-binding domain-like"/>
    <property type="match status" value="1"/>
</dbReference>
<feature type="domain" description="EGF-like" evidence="11">
    <location>
        <begin position="605"/>
        <end position="640"/>
    </location>
</feature>
<keyword evidence="9" id="KW-0245">EGF-like domain</keyword>
<dbReference type="GO" id="GO:0005737">
    <property type="term" value="C:cytoplasm"/>
    <property type="evidence" value="ECO:0007669"/>
    <property type="project" value="TreeGrafter"/>
</dbReference>
<dbReference type="Gene3D" id="3.10.170.20">
    <property type="match status" value="1"/>
</dbReference>
<comment type="cofactor">
    <cofactor evidence="8">
        <name>Zn(2+)</name>
        <dbReference type="ChEBI" id="CHEBI:29105"/>
    </cofactor>
    <text evidence="8">Binds 1 zinc ion per subunit.</text>
</comment>
<dbReference type="RefSeq" id="XP_031026181.1">
    <property type="nucleotide sequence ID" value="XM_031167858.1"/>
</dbReference>
<evidence type="ECO:0000256" key="5">
    <source>
        <dbReference type="ARBA" id="ARBA00022833"/>
    </source>
</evidence>
<keyword evidence="4" id="KW-0378">Hydrolase</keyword>
<evidence type="ECO:0000256" key="1">
    <source>
        <dbReference type="ARBA" id="ARBA00005860"/>
    </source>
</evidence>
<feature type="chain" id="PRO_5021424727" description="EGF-like domain-containing protein" evidence="10">
    <location>
        <begin position="22"/>
        <end position="900"/>
    </location>
</feature>
<dbReference type="Pfam" id="PF01457">
    <property type="entry name" value="Peptidase_M8"/>
    <property type="match status" value="1"/>
</dbReference>
<sequence length="900" mass="93841">MAGRALLLALLTTSLVSQSVASSCSHDQHLQLFNPASQSTVRTETRLPRMSKRDVVKSPIRIFLDYRYLWTDLNVTTFNTTSMVAGTNVTTVVDPRVNITNKLNIVSDWFGNVLNVTAPVSGNLTIDRSWCISALPDSTLCNATSPSYVEQCGVVTIPDDHFGDFTLCAGDATNCTVIPGGLGVAADTILYLSSKNTSICAAGATLSHGSYCRMNQFDRPIVGSLNLCPLFWGLFAVDNDTWITSEAVSNVIHETSHILAFSSSLFPFYRTQGLIPRTPRDALGMPPVDVNGKFIASNTTLQVFQERNANVTKLVLPNMLAKARSHFGCGTLNGVELENQGDSLIAGSHLEKRIYGPDYMTGSTVPGIEPDFNDISLAAFQDSGWYAVNYDYAINSAWGLNKGCSFATDSCLSTPSNTSAVAEVIPVDAASFCNSTQAAMTCVAGRFAKGICGMSNTLGLGSVPKNMQWFDGIVAPDSVNATGGVVELMDYCPTYIPTGDFQSGRSNSDCRNLFNLPNSDALESFDPSARCMASSLTLNPNVTQDYQPICYPVICSNDAQSGLTTYLITVNGSSIQCGVGNITVTVPGTSGNISCPPVTDLCFVVPQQCVDGCSGHGRCLGAQAPQTCVCKPGWTGFSCNTPSWGFTPIQYPPQIPSGALVPGVTDINFASPAVATATGTYAATMTGTAAAATATGTGGIPATLPINWVGATSTAHVYESSSVAVHATPASLTGAQETLSATAIVAVPANIVFASPNGQPQLNNNTVPSSPVIQVTPSALPSATTVKAMTFTTTVAATAAVTTTYGMTPLTAATAAGTLTLLTGYNGVPASLTTGLSASATSTAIQTTAPAVIINFGVGGGIVFASPNGQVGLQNATTVVSGVQPTGVVKARRVRRFKRN</sequence>
<evidence type="ECO:0000256" key="3">
    <source>
        <dbReference type="ARBA" id="ARBA00022723"/>
    </source>
</evidence>
<evidence type="ECO:0000256" key="2">
    <source>
        <dbReference type="ARBA" id="ARBA00022670"/>
    </source>
</evidence>
<dbReference type="PROSITE" id="PS50026">
    <property type="entry name" value="EGF_3"/>
    <property type="match status" value="1"/>
</dbReference>
<feature type="binding site" evidence="8">
    <location>
        <position position="349"/>
    </location>
    <ligand>
        <name>Zn(2+)</name>
        <dbReference type="ChEBI" id="CHEBI:29105"/>
        <note>catalytic</note>
    </ligand>
</feature>
<feature type="active site" evidence="7">
    <location>
        <position position="254"/>
    </location>
</feature>
<comment type="caution">
    <text evidence="9">Lacks conserved residue(s) required for the propagation of feature annotation.</text>
</comment>
<name>A0A507C9A0_9FUNG</name>
<evidence type="ECO:0000313" key="12">
    <source>
        <dbReference type="EMBL" id="TPX35749.1"/>
    </source>
</evidence>
<keyword evidence="10" id="KW-0732">Signal</keyword>
<keyword evidence="5 8" id="KW-0862">Zinc</keyword>
<dbReference type="Proteomes" id="UP000319731">
    <property type="component" value="Unassembled WGS sequence"/>
</dbReference>
<evidence type="ECO:0000256" key="10">
    <source>
        <dbReference type="SAM" id="SignalP"/>
    </source>
</evidence>
<dbReference type="PROSITE" id="PS01186">
    <property type="entry name" value="EGF_2"/>
    <property type="match status" value="1"/>
</dbReference>
<evidence type="ECO:0000256" key="8">
    <source>
        <dbReference type="PIRSR" id="PIRSR601577-2"/>
    </source>
</evidence>
<dbReference type="Gene3D" id="2.10.55.10">
    <property type="entry name" value="Leishmanolysin domain 3"/>
    <property type="match status" value="1"/>
</dbReference>
<dbReference type="EMBL" id="QEAO01000007">
    <property type="protein sequence ID" value="TPX35749.1"/>
    <property type="molecule type" value="Genomic_DNA"/>
</dbReference>
<organism evidence="12 13">
    <name type="scientific">Synchytrium microbalum</name>
    <dbReference type="NCBI Taxonomy" id="1806994"/>
    <lineage>
        <taxon>Eukaryota</taxon>
        <taxon>Fungi</taxon>
        <taxon>Fungi incertae sedis</taxon>
        <taxon>Chytridiomycota</taxon>
        <taxon>Chytridiomycota incertae sedis</taxon>
        <taxon>Chytridiomycetes</taxon>
        <taxon>Synchytriales</taxon>
        <taxon>Synchytriaceae</taxon>
        <taxon>Synchytrium</taxon>
    </lineage>
</organism>
<evidence type="ECO:0000259" key="11">
    <source>
        <dbReference type="PROSITE" id="PS50026"/>
    </source>
</evidence>
<dbReference type="GO" id="GO:0046872">
    <property type="term" value="F:metal ion binding"/>
    <property type="evidence" value="ECO:0007669"/>
    <property type="project" value="UniProtKB-KW"/>
</dbReference>
<evidence type="ECO:0000256" key="9">
    <source>
        <dbReference type="PROSITE-ProRule" id="PRU00076"/>
    </source>
</evidence>
<evidence type="ECO:0000256" key="7">
    <source>
        <dbReference type="PIRSR" id="PIRSR601577-1"/>
    </source>
</evidence>
<proteinExistence type="inferred from homology"/>
<dbReference type="PROSITE" id="PS00022">
    <property type="entry name" value="EGF_1"/>
    <property type="match status" value="1"/>
</dbReference>
<comment type="caution">
    <text evidence="12">The sequence shown here is derived from an EMBL/GenBank/DDBJ whole genome shotgun (WGS) entry which is preliminary data.</text>
</comment>
<dbReference type="InterPro" id="IPR000742">
    <property type="entry name" value="EGF"/>
</dbReference>
<keyword evidence="9" id="KW-1015">Disulfide bond</keyword>
<dbReference type="PANTHER" id="PTHR10942:SF0">
    <property type="entry name" value="LEISHMANOLYSIN-LIKE PEPTIDASE"/>
    <property type="match status" value="1"/>
</dbReference>
<dbReference type="InterPro" id="IPR001577">
    <property type="entry name" value="Peptidase_M8"/>
</dbReference>
<feature type="disulfide bond" evidence="9">
    <location>
        <begin position="630"/>
        <end position="639"/>
    </location>
</feature>
<dbReference type="Pfam" id="PF23106">
    <property type="entry name" value="EGF_Teneurin"/>
    <property type="match status" value="1"/>
</dbReference>
<dbReference type="GeneID" id="42003155"/>
<feature type="binding site" evidence="8">
    <location>
        <position position="257"/>
    </location>
    <ligand>
        <name>Zn(2+)</name>
        <dbReference type="ChEBI" id="CHEBI:29105"/>
        <note>catalytic</note>
    </ligand>
</feature>
<dbReference type="PROSITE" id="PS51257">
    <property type="entry name" value="PROKAR_LIPOPROTEIN"/>
    <property type="match status" value="1"/>
</dbReference>
<keyword evidence="6 8" id="KW-0482">Metalloprotease</keyword>
<comment type="similarity">
    <text evidence="1">Belongs to the peptidase M8 family.</text>
</comment>
<gene>
    <name evidence="12" type="ORF">SmJEL517_g01930</name>
</gene>
<dbReference type="OrthoDB" id="527990at2759"/>
<dbReference type="Gene3D" id="3.90.132.10">
    <property type="entry name" value="Leishmanolysin , domain 2"/>
    <property type="match status" value="1"/>
</dbReference>
<dbReference type="PANTHER" id="PTHR10942">
    <property type="entry name" value="LEISHMANOLYSIN-LIKE PEPTIDASE"/>
    <property type="match status" value="1"/>
</dbReference>
<keyword evidence="3 8" id="KW-0479">Metal-binding</keyword>
<keyword evidence="2" id="KW-0645">Protease</keyword>
<reference evidence="12 13" key="1">
    <citation type="journal article" date="2019" name="Sci. Rep.">
        <title>Comparative genomics of chytrid fungi reveal insights into the obligate biotrophic and pathogenic lifestyle of Synchytrium endobioticum.</title>
        <authorList>
            <person name="van de Vossenberg B.T.L.H."/>
            <person name="Warris S."/>
            <person name="Nguyen H.D.T."/>
            <person name="van Gent-Pelzer M.P.E."/>
            <person name="Joly D.L."/>
            <person name="van de Geest H.C."/>
            <person name="Bonants P.J.M."/>
            <person name="Smith D.S."/>
            <person name="Levesque C.A."/>
            <person name="van der Lee T.A.J."/>
        </authorList>
    </citation>
    <scope>NUCLEOTIDE SEQUENCE [LARGE SCALE GENOMIC DNA]</scope>
    <source>
        <strain evidence="12 13">JEL517</strain>
    </source>
</reference>
<evidence type="ECO:0000313" key="13">
    <source>
        <dbReference type="Proteomes" id="UP000319731"/>
    </source>
</evidence>
<dbReference type="SUPFAM" id="SSF55486">
    <property type="entry name" value="Metalloproteases ('zincins'), catalytic domain"/>
    <property type="match status" value="1"/>
</dbReference>
<evidence type="ECO:0000256" key="4">
    <source>
        <dbReference type="ARBA" id="ARBA00022801"/>
    </source>
</evidence>
<feature type="binding site" evidence="8">
    <location>
        <position position="253"/>
    </location>
    <ligand>
        <name>Zn(2+)</name>
        <dbReference type="ChEBI" id="CHEBI:29105"/>
        <note>catalytic</note>
    </ligand>
</feature>
<dbReference type="AlphaFoldDB" id="A0A507C9A0"/>
<dbReference type="STRING" id="1806994.A0A507C9A0"/>
<feature type="signal peptide" evidence="10">
    <location>
        <begin position="1"/>
        <end position="21"/>
    </location>
</feature>
<feature type="disulfide bond" evidence="9">
    <location>
        <begin position="609"/>
        <end position="619"/>
    </location>
</feature>
<evidence type="ECO:0000256" key="6">
    <source>
        <dbReference type="ARBA" id="ARBA00023049"/>
    </source>
</evidence>
<dbReference type="GO" id="GO:0007155">
    <property type="term" value="P:cell adhesion"/>
    <property type="evidence" value="ECO:0007669"/>
    <property type="project" value="InterPro"/>
</dbReference>
<dbReference type="FunFam" id="3.90.132.10:FF:000001">
    <property type="entry name" value="leishmanolysin-like peptidase isoform X2"/>
    <property type="match status" value="1"/>
</dbReference>
<keyword evidence="13" id="KW-1185">Reference proteome</keyword>
<protein>
    <recommendedName>
        <fullName evidence="11">EGF-like domain-containing protein</fullName>
    </recommendedName>
</protein>
<dbReference type="GO" id="GO:0004222">
    <property type="term" value="F:metalloendopeptidase activity"/>
    <property type="evidence" value="ECO:0007669"/>
    <property type="project" value="InterPro"/>
</dbReference>
<dbReference type="GO" id="GO:0016020">
    <property type="term" value="C:membrane"/>
    <property type="evidence" value="ECO:0007669"/>
    <property type="project" value="InterPro"/>
</dbReference>
<accession>A0A507C9A0</accession>